<dbReference type="OrthoDB" id="2597123at2"/>
<feature type="chain" id="PRO_5012618343" description="Copper amine oxidase-like N-terminal domain-containing protein" evidence="1">
    <location>
        <begin position="23"/>
        <end position="351"/>
    </location>
</feature>
<organism evidence="2 3">
    <name type="scientific">Paenibacillus ferrarius</name>
    <dbReference type="NCBI Taxonomy" id="1469647"/>
    <lineage>
        <taxon>Bacteria</taxon>
        <taxon>Bacillati</taxon>
        <taxon>Bacillota</taxon>
        <taxon>Bacilli</taxon>
        <taxon>Bacillales</taxon>
        <taxon>Paenibacillaceae</taxon>
        <taxon>Paenibacillus</taxon>
    </lineage>
</organism>
<proteinExistence type="predicted"/>
<feature type="signal peptide" evidence="1">
    <location>
        <begin position="1"/>
        <end position="22"/>
    </location>
</feature>
<dbReference type="Proteomes" id="UP000190626">
    <property type="component" value="Unassembled WGS sequence"/>
</dbReference>
<protein>
    <recommendedName>
        <fullName evidence="4">Copper amine oxidase-like N-terminal domain-containing protein</fullName>
    </recommendedName>
</protein>
<comment type="caution">
    <text evidence="2">The sequence shown here is derived from an EMBL/GenBank/DDBJ whole genome shotgun (WGS) entry which is preliminary data.</text>
</comment>
<keyword evidence="3" id="KW-1185">Reference proteome</keyword>
<dbReference type="PROSITE" id="PS51257">
    <property type="entry name" value="PROKAR_LIPOPROTEIN"/>
    <property type="match status" value="1"/>
</dbReference>
<evidence type="ECO:0000313" key="3">
    <source>
        <dbReference type="Proteomes" id="UP000190626"/>
    </source>
</evidence>
<dbReference type="STRING" id="1469647.BC351_33260"/>
<name>A0A1V4HEK9_9BACL</name>
<dbReference type="RefSeq" id="WP_079416432.1">
    <property type="nucleotide sequence ID" value="NZ_MBTG01000026.1"/>
</dbReference>
<gene>
    <name evidence="2" type="ORF">BC351_33260</name>
</gene>
<evidence type="ECO:0008006" key="4">
    <source>
        <dbReference type="Google" id="ProtNLM"/>
    </source>
</evidence>
<dbReference type="AlphaFoldDB" id="A0A1V4HEK9"/>
<sequence length="351" mass="37983">MKKFISGLVLGIGISACSVAFASDSMQAFLFPSKVTFHNNGVSKEITFSSDDPVINFNNKAYIPLRLFSEALDAKVNYALPSASSDGKNVIDIYFNKDNGVILEDVDGFISITNLESVPSLGEVSLSALLHVNKNVDGKIIEIHALNSSKKIIGSSAEISIEGNSALKVGDTRKITAPIVSKETPSSFEVLVKDMWGLTLMDSYSDGMISGIAGVSFGPPSVDLNKKALISSLQFKNPSDKDINIEPLAIEYQINKVNGETKEAIKSYKLPILKGNVPKESWYQAAVPAWDLKDQNGKVISPGKYEVKIIVPSTLKYTAEGSSAAETIGNLAKFTHWEVEITQDQINKITT</sequence>
<evidence type="ECO:0000256" key="1">
    <source>
        <dbReference type="SAM" id="SignalP"/>
    </source>
</evidence>
<reference evidence="3" key="1">
    <citation type="submission" date="2016-07" db="EMBL/GenBank/DDBJ databases">
        <authorList>
            <person name="Florea S."/>
            <person name="Webb J.S."/>
            <person name="Jaromczyk J."/>
            <person name="Schardl C.L."/>
        </authorList>
    </citation>
    <scope>NUCLEOTIDE SEQUENCE [LARGE SCALE GENOMIC DNA]</scope>
    <source>
        <strain evidence="3">CY1</strain>
    </source>
</reference>
<accession>A0A1V4HEK9</accession>
<keyword evidence="1" id="KW-0732">Signal</keyword>
<dbReference type="EMBL" id="MBTG01000026">
    <property type="protein sequence ID" value="OPH52202.1"/>
    <property type="molecule type" value="Genomic_DNA"/>
</dbReference>
<evidence type="ECO:0000313" key="2">
    <source>
        <dbReference type="EMBL" id="OPH52202.1"/>
    </source>
</evidence>